<accession>A0A9Q0DZ11</accession>
<evidence type="ECO:0000313" key="3">
    <source>
        <dbReference type="Proteomes" id="UP001148018"/>
    </source>
</evidence>
<evidence type="ECO:0000313" key="2">
    <source>
        <dbReference type="EMBL" id="KAJ3596963.1"/>
    </source>
</evidence>
<dbReference type="EMBL" id="JANIIK010000110">
    <property type="protein sequence ID" value="KAJ3596963.1"/>
    <property type="molecule type" value="Genomic_DNA"/>
</dbReference>
<comment type="caution">
    <text evidence="2">The sequence shown here is derived from an EMBL/GenBank/DDBJ whole genome shotgun (WGS) entry which is preliminary data.</text>
</comment>
<sequence>MCLRVKFYPPDPAALKEEITRGQTPETSELNFLQKAQMLETYGVDPHPCKDKKIILTYFAPTPEACKHLWKCGVENQAFYK</sequence>
<reference evidence="2" key="1">
    <citation type="submission" date="2022-07" db="EMBL/GenBank/DDBJ databases">
        <title>Chromosome-level genome of Muraenolepis orangiensis.</title>
        <authorList>
            <person name="Kim J."/>
        </authorList>
    </citation>
    <scope>NUCLEOTIDE SEQUENCE</scope>
    <source>
        <strain evidence="2">KU_S4_2022</strain>
        <tissue evidence="2">Muscle</tissue>
    </source>
</reference>
<dbReference type="GO" id="GO:0005856">
    <property type="term" value="C:cytoskeleton"/>
    <property type="evidence" value="ECO:0007669"/>
    <property type="project" value="TreeGrafter"/>
</dbReference>
<proteinExistence type="predicted"/>
<dbReference type="PANTHER" id="PTHR23280:SF5">
    <property type="entry name" value="FERM DOMAIN-CONTAINING PROTEIN 5"/>
    <property type="match status" value="1"/>
</dbReference>
<gene>
    <name evidence="2" type="ORF">NHX12_003363</name>
</gene>
<dbReference type="Gene3D" id="2.30.29.30">
    <property type="entry name" value="Pleckstrin-homology domain (PH domain)/Phosphotyrosine-binding domain (PTB)"/>
    <property type="match status" value="1"/>
</dbReference>
<dbReference type="SUPFAM" id="SSF50729">
    <property type="entry name" value="PH domain-like"/>
    <property type="match status" value="1"/>
</dbReference>
<keyword evidence="3" id="KW-1185">Reference proteome</keyword>
<evidence type="ECO:0000259" key="1">
    <source>
        <dbReference type="Pfam" id="PF09380"/>
    </source>
</evidence>
<dbReference type="Proteomes" id="UP001148018">
    <property type="component" value="Unassembled WGS sequence"/>
</dbReference>
<dbReference type="Pfam" id="PF09380">
    <property type="entry name" value="FERM_C"/>
    <property type="match status" value="1"/>
</dbReference>
<name>A0A9Q0DZ11_9TELE</name>
<feature type="domain" description="FERM C-terminal PH-like" evidence="1">
    <location>
        <begin position="26"/>
        <end position="81"/>
    </location>
</feature>
<protein>
    <recommendedName>
        <fullName evidence="1">FERM C-terminal PH-like domain-containing protein</fullName>
    </recommendedName>
</protein>
<dbReference type="PANTHER" id="PTHR23280">
    <property type="entry name" value="4.1 G PROTEIN"/>
    <property type="match status" value="1"/>
</dbReference>
<dbReference type="AlphaFoldDB" id="A0A9Q0DZ11"/>
<dbReference type="InterPro" id="IPR011993">
    <property type="entry name" value="PH-like_dom_sf"/>
</dbReference>
<organism evidence="2 3">
    <name type="scientific">Muraenolepis orangiensis</name>
    <name type="common">Patagonian moray cod</name>
    <dbReference type="NCBI Taxonomy" id="630683"/>
    <lineage>
        <taxon>Eukaryota</taxon>
        <taxon>Metazoa</taxon>
        <taxon>Chordata</taxon>
        <taxon>Craniata</taxon>
        <taxon>Vertebrata</taxon>
        <taxon>Euteleostomi</taxon>
        <taxon>Actinopterygii</taxon>
        <taxon>Neopterygii</taxon>
        <taxon>Teleostei</taxon>
        <taxon>Neoteleostei</taxon>
        <taxon>Acanthomorphata</taxon>
        <taxon>Zeiogadaria</taxon>
        <taxon>Gadariae</taxon>
        <taxon>Gadiformes</taxon>
        <taxon>Muraenolepidoidei</taxon>
        <taxon>Muraenolepididae</taxon>
        <taxon>Muraenolepis</taxon>
    </lineage>
</organism>
<dbReference type="InterPro" id="IPR018980">
    <property type="entry name" value="FERM_PH-like_C"/>
</dbReference>
<dbReference type="OrthoDB" id="6266673at2759"/>
<dbReference type="GO" id="GO:0031032">
    <property type="term" value="P:actomyosin structure organization"/>
    <property type="evidence" value="ECO:0007669"/>
    <property type="project" value="TreeGrafter"/>
</dbReference>